<name>A0ACC5PZD0_DOLFA</name>
<sequence>MVKKQQADDIIATNKQSLRSLDRAITFSKNQFSVILLCCNYKFLHELIRQQLVEIGWGSDKLQTITLDKKTTSLYTTIQSQLSLTQPAGLMITGFELVDDIDDLLRSINQVRDEFRKCYQMPMVFWINDQILAKIWQLAPDFASWAATPIRFDMNSQGLLELLQQETENLFTEILQGDYTQSNHIRLEKIWTNKNQLHYAIFELKNWGIEIEPELNSSLDFIFGIDDYINNRIYSALNNFQKSLHFWDQQENLFPERENTEKCIKSCGDCYSHKDHSALDYKYPLKKAILLLYVGLCFYRLAKQNKRASQCNLQSAKTSISQSFEILELTGCKKLVSEFIRQLAEILYILGEWTELQVVAEKSLELHRIYGQKIQVACDYNILAHIALHNSNSMQASILAYTSLIYLEKARNNEELNHYLLPLLLEQIYMLTLAQALNNLGKTTVVKEYIDQASYKLLLALESNEYEYDIYRYINLLELLKSLYFQAGRYLQSHIIKQKLNSLDQQYGFVPFIGAGCLKPQKRVTNPGLICKLGNSNIALEITASGREDDVNNLIGRISRADQKLIIIHGQSGVGKSSLVNAGLVPALQNRSIGDQIAVPVVVQLYRNWLKELGNSLNKAMLKMANKSALEIESIESSDNIQPDMNVDLIYQQLRKNADNHLITVLIFDQFEEFFFGDTDGRQKQEFDKFISDCLSISFVKVILTLREDYLHRLLDFKYVSSIETIKNNILDKKFRYQLNNFSAENARQLLENLTERSHKLHQQSQLKLEPALIDALLADLSSEVGEIRPIELQLVGAQLQDKFITTLTQYQPYRPKQLIQEYIQELIKECGQENERSALLVLYLLTDENHKRPFKTYAELKAELSELEDSGNLDLILSILVNSGLVVVFHNCPKQYQLIHDYLVDLIRHLEQQESGLQKQINQLRDKVKNSYQEIERLRSELSKTEEKVILVETQNQQGDNLLTEIRELRQREEETQIKIERLRTELREKELIEKLVESQKKQHLNAIRLNIALKIALIASIIAIFSLANSVITSMNSEIQTLSASSETLFAGHKGINALKESLKAGQKLQKTLWVDASTREKALTAMYQAIYGVKERNRLEGHISAVKMVTFSNDKSLIASAGADTTINLWSPCGLLLKTLSGHESVVNSVNFSPDSQMLVSAGQDNTIKLWNRNGELLKTLLGHSSVVNSASFSPDGQIIASASTDKTIKLWSRDGKLITTLLGHKDTVLAVAWSSDGKILASSSSDKTIKLWNRDGKLIKTLPAHEDAVVAIAWSGDGKILASGSLDKKIKLWSREGKLLKTLAGHSGGVIAVNFSRDGHTLASASMDETIKLWHLNGNLLGTLRGHNNWVNSVNFSPDGRSLASGGKDKTIILWRWDSLILRNPQENNDWVTSISFSPDSNIVAGASRDKTIKLWNRDGKLLKTLVGHHDQIWGVAWSSDGKILASGSKDKTIKLWNRDGKLITTLLGHKDTVLAVAWSSDGKILASGSKDKTIKLWNRDGKLLKTLVGHTHAINWVSFSPNGKLLASASDDKLVKLWTSEGEIIKNLTGHTRGVNGVAWSPNGDVLASVSLDGMVNIWGENGKLIKTLRGSGDGFIGVSFSPDGKTLAVNSDRQVKLWNRQGVLLMSLKGGDEELTGVSFSPDGKMLAAGSSEGRIILRKLSDITLESLLRSNCDIISDYLLYNPNMTRRDADGDQSYHNWCENN</sequence>
<dbReference type="EMBL" id="JADEWF010000009">
    <property type="protein sequence ID" value="MBE9217999.1"/>
    <property type="molecule type" value="Genomic_DNA"/>
</dbReference>
<dbReference type="Proteomes" id="UP000597867">
    <property type="component" value="Unassembled WGS sequence"/>
</dbReference>
<reference evidence="1" key="1">
    <citation type="submission" date="2020-10" db="EMBL/GenBank/DDBJ databases">
        <authorList>
            <person name="Castelo-Branco R."/>
            <person name="Eusebio N."/>
            <person name="Adriana R."/>
            <person name="Vieira A."/>
            <person name="Brugerolle De Fraissinette N."/>
            <person name="Rezende De Castro R."/>
            <person name="Schneider M.P."/>
            <person name="Vasconcelos V."/>
            <person name="Leao P.N."/>
        </authorList>
    </citation>
    <scope>NUCLEOTIDE SEQUENCE</scope>
    <source>
        <strain evidence="1">LEGE 04289</strain>
    </source>
</reference>
<protein>
    <submittedName>
        <fullName evidence="1">PD40 domain-containing protein</fullName>
    </submittedName>
</protein>
<gene>
    <name evidence="1" type="ORF">IQ222_04160</name>
</gene>
<accession>A0ACC5PZD0</accession>
<evidence type="ECO:0000313" key="2">
    <source>
        <dbReference type="Proteomes" id="UP000597867"/>
    </source>
</evidence>
<proteinExistence type="predicted"/>
<organism evidence="1 2">
    <name type="scientific">Dolichospermum flos-aquae LEGE 04289</name>
    <dbReference type="NCBI Taxonomy" id="1828708"/>
    <lineage>
        <taxon>Bacteria</taxon>
        <taxon>Bacillati</taxon>
        <taxon>Cyanobacteriota</taxon>
        <taxon>Cyanophyceae</taxon>
        <taxon>Nostocales</taxon>
        <taxon>Aphanizomenonaceae</taxon>
        <taxon>Dolichospermum</taxon>
    </lineage>
</organism>
<keyword evidence="2" id="KW-1185">Reference proteome</keyword>
<evidence type="ECO:0000313" key="1">
    <source>
        <dbReference type="EMBL" id="MBE9217999.1"/>
    </source>
</evidence>
<comment type="caution">
    <text evidence="1">The sequence shown here is derived from an EMBL/GenBank/DDBJ whole genome shotgun (WGS) entry which is preliminary data.</text>
</comment>